<dbReference type="Gene3D" id="3.30.1330.130">
    <property type="match status" value="1"/>
</dbReference>
<comment type="caution">
    <text evidence="1">The sequence shown here is derived from an EMBL/GenBank/DDBJ whole genome shotgun (WGS) entry which is preliminary data.</text>
</comment>
<evidence type="ECO:0000313" key="2">
    <source>
        <dbReference type="Proteomes" id="UP001574673"/>
    </source>
</evidence>
<organism evidence="1 2">
    <name type="scientific">Dentiradicibacter hellwigii</name>
    <dbReference type="NCBI Taxonomy" id="3149053"/>
    <lineage>
        <taxon>Bacteria</taxon>
        <taxon>Pseudomonadati</taxon>
        <taxon>Pseudomonadota</taxon>
        <taxon>Betaproteobacteria</taxon>
        <taxon>Rhodocyclales</taxon>
        <taxon>Rhodocyclaceae</taxon>
        <taxon>Dentiradicibacter</taxon>
    </lineage>
</organism>
<sequence>MTPHHSTTPTTFPEFFTDAPTLRVYDPLAEFLGAAADGIIEYRYADAVRLAGHSCPTVAGAYLMVVHALRALYGEALPERGGVEAWMRGGREEGTTGVTAAIVTLLTGAAAETGFGGVGPGHRFSRRNLLHYDADITGSLALRRRDNGAGVQVNCHPALVPPDAAMQTLMPKAIGGQATPAEQQRFAALWQARVRAMLIDHAHDPQLIEVSPWAASA</sequence>
<dbReference type="RefSeq" id="WP_418890078.1">
    <property type="nucleotide sequence ID" value="NZ_JBEUWX010000001.1"/>
</dbReference>
<protein>
    <recommendedName>
        <fullName evidence="3">Formylmethanofuran dehydrogenase subunit E domain-containing protein</fullName>
    </recommendedName>
</protein>
<evidence type="ECO:0000313" key="1">
    <source>
        <dbReference type="EMBL" id="MFA9948909.1"/>
    </source>
</evidence>
<dbReference type="EMBL" id="JBEUWX010000001">
    <property type="protein sequence ID" value="MFA9948909.1"/>
    <property type="molecule type" value="Genomic_DNA"/>
</dbReference>
<dbReference type="Proteomes" id="UP001574673">
    <property type="component" value="Unassembled WGS sequence"/>
</dbReference>
<evidence type="ECO:0008006" key="3">
    <source>
        <dbReference type="Google" id="ProtNLM"/>
    </source>
</evidence>
<accession>A0ABV4UC16</accession>
<reference evidence="2" key="1">
    <citation type="submission" date="2024-06" db="EMBL/GenBank/DDBJ databases">
        <title>Radixoralia hellwigii gen. nov., sp nov., isolated from a root canal in the human oral cavity.</title>
        <authorList>
            <person name="Bartsch S."/>
            <person name="Wittmer A."/>
            <person name="Schulz A.-K."/>
            <person name="Neumann-Schaal M."/>
            <person name="Wolf J."/>
            <person name="Gronow S."/>
            <person name="Tennert C."/>
            <person name="Haecker G."/>
            <person name="Cieplik F."/>
            <person name="Al-Ahmad A."/>
        </authorList>
    </citation>
    <scope>NUCLEOTIDE SEQUENCE [LARGE SCALE GENOMIC DNA]</scope>
    <source>
        <strain evidence="2">Wk13</strain>
    </source>
</reference>
<proteinExistence type="predicted"/>
<keyword evidence="2" id="KW-1185">Reference proteome</keyword>
<name>A0ABV4UC16_9RHOO</name>
<gene>
    <name evidence="1" type="ORF">ABCS64_00965</name>
</gene>